<comment type="caution">
    <text evidence="1">The sequence shown here is derived from an EMBL/GenBank/DDBJ whole genome shotgun (WGS) entry which is preliminary data.</text>
</comment>
<reference evidence="1 2" key="1">
    <citation type="submission" date="2018-09" db="EMBL/GenBank/DDBJ databases">
        <title>Characterization of the phylogenetic diversity of five novel species belonging to the genus Bifidobacterium.</title>
        <authorList>
            <person name="Lugli G.A."/>
            <person name="Duranti S."/>
            <person name="Milani C."/>
        </authorList>
    </citation>
    <scope>NUCLEOTIDE SEQUENCE [LARGE SCALE GENOMIC DNA]</scope>
    <source>
        <strain evidence="1 2">2020B</strain>
    </source>
</reference>
<protein>
    <submittedName>
        <fullName evidence="1">Uncharacterized protein</fullName>
    </submittedName>
</protein>
<evidence type="ECO:0000313" key="1">
    <source>
        <dbReference type="EMBL" id="RSX49831.1"/>
    </source>
</evidence>
<name>A0A430FAH0_9BIFI</name>
<sequence>MGRPYSVMFRVSETLWLTTVGGEDTSTRARTRARLRGQARAVWRRALVSGAYPVRRFVLLVLVGGRSESPVLAAETLKPLIDAGTDEGVWPDDDPEHRIMTAYARDPRPMSGRGALIHMVVFPAPDHWRGAHARRWLMGSAGRDVRGVLPVLDVPDAGWLTSNMRLPAGERRARQSMVMGLAAPLWRRFGSPGPHVGVVASVGYPDPRYWGDPDNTAETLTAMYGAGVALGRVPPVPDLFAFVLDPDRCEPRHHHVALCAYSLPEGYMPLSAMLADPPM</sequence>
<accession>A0A430FAH0</accession>
<dbReference type="AlphaFoldDB" id="A0A430FAH0"/>
<dbReference type="RefSeq" id="WP_126031337.1">
    <property type="nucleotide sequence ID" value="NZ_QXGI01000001.1"/>
</dbReference>
<organism evidence="1 2">
    <name type="scientific">Bifidobacterium castoris</name>
    <dbReference type="NCBI Taxonomy" id="2306972"/>
    <lineage>
        <taxon>Bacteria</taxon>
        <taxon>Bacillati</taxon>
        <taxon>Actinomycetota</taxon>
        <taxon>Actinomycetes</taxon>
        <taxon>Bifidobacteriales</taxon>
        <taxon>Bifidobacteriaceae</taxon>
        <taxon>Bifidobacterium</taxon>
    </lineage>
</organism>
<dbReference type="EMBL" id="QXGI01000001">
    <property type="protein sequence ID" value="RSX49831.1"/>
    <property type="molecule type" value="Genomic_DNA"/>
</dbReference>
<keyword evidence="2" id="KW-1185">Reference proteome</keyword>
<dbReference type="OrthoDB" id="3240448at2"/>
<proteinExistence type="predicted"/>
<evidence type="ECO:0000313" key="2">
    <source>
        <dbReference type="Proteomes" id="UP000288052"/>
    </source>
</evidence>
<gene>
    <name evidence="1" type="ORF">D2E22_0292</name>
</gene>
<dbReference type="Proteomes" id="UP000288052">
    <property type="component" value="Unassembled WGS sequence"/>
</dbReference>